<dbReference type="EMBL" id="CAJPVJ010059730">
    <property type="protein sequence ID" value="CAG2184033.1"/>
    <property type="molecule type" value="Genomic_DNA"/>
</dbReference>
<evidence type="ECO:0000313" key="3">
    <source>
        <dbReference type="Proteomes" id="UP000728032"/>
    </source>
</evidence>
<reference evidence="2" key="1">
    <citation type="submission" date="2020-11" db="EMBL/GenBank/DDBJ databases">
        <authorList>
            <person name="Tran Van P."/>
        </authorList>
    </citation>
    <scope>NUCLEOTIDE SEQUENCE</scope>
</reference>
<sequence length="151" mass="17672">MRAHEELVIYQTKAQSLQQIVTRIEAKDSEILSLREELKHWQTRAHNLVEQLNKISPEGLKRLNEEKKSQQQILALTQEINRLKQELENTSKARRELETEIQTIRRDSEAKVAEGTKKGTEELNRLRAESSGAQNTIIQLRNVARKYKQQF</sequence>
<name>A0A7R9MUV0_9ACAR</name>
<dbReference type="EMBL" id="OC974555">
    <property type="protein sequence ID" value="CAD7668584.1"/>
    <property type="molecule type" value="Genomic_DNA"/>
</dbReference>
<accession>A0A7R9MUV0</accession>
<organism evidence="2">
    <name type="scientific">Oppiella nova</name>
    <dbReference type="NCBI Taxonomy" id="334625"/>
    <lineage>
        <taxon>Eukaryota</taxon>
        <taxon>Metazoa</taxon>
        <taxon>Ecdysozoa</taxon>
        <taxon>Arthropoda</taxon>
        <taxon>Chelicerata</taxon>
        <taxon>Arachnida</taxon>
        <taxon>Acari</taxon>
        <taxon>Acariformes</taxon>
        <taxon>Sarcoptiformes</taxon>
        <taxon>Oribatida</taxon>
        <taxon>Brachypylina</taxon>
        <taxon>Oppioidea</taxon>
        <taxon>Oppiidae</taxon>
        <taxon>Oppiella</taxon>
    </lineage>
</organism>
<dbReference type="OrthoDB" id="343070at2759"/>
<keyword evidence="1" id="KW-0175">Coiled coil</keyword>
<keyword evidence="3" id="KW-1185">Reference proteome</keyword>
<proteinExistence type="predicted"/>
<protein>
    <submittedName>
        <fullName evidence="2">Uncharacterized protein</fullName>
    </submittedName>
</protein>
<dbReference type="Proteomes" id="UP000728032">
    <property type="component" value="Unassembled WGS sequence"/>
</dbReference>
<evidence type="ECO:0000313" key="2">
    <source>
        <dbReference type="EMBL" id="CAD7668584.1"/>
    </source>
</evidence>
<evidence type="ECO:0000256" key="1">
    <source>
        <dbReference type="SAM" id="Coils"/>
    </source>
</evidence>
<feature type="non-terminal residue" evidence="2">
    <location>
        <position position="1"/>
    </location>
</feature>
<feature type="coiled-coil region" evidence="1">
    <location>
        <begin position="24"/>
        <end position="143"/>
    </location>
</feature>
<gene>
    <name evidence="2" type="ORF">ONB1V03_LOCUS23453</name>
</gene>
<dbReference type="AlphaFoldDB" id="A0A7R9MUV0"/>